<dbReference type="AlphaFoldDB" id="V8CJ03"/>
<evidence type="ECO:0000313" key="2">
    <source>
        <dbReference type="Proteomes" id="UP000018688"/>
    </source>
</evidence>
<evidence type="ECO:0000313" key="1">
    <source>
        <dbReference type="EMBL" id="ETD27344.1"/>
    </source>
</evidence>
<dbReference type="EMBL" id="AZJJ01000001">
    <property type="protein sequence ID" value="ETD27344.1"/>
    <property type="molecule type" value="Genomic_DNA"/>
</dbReference>
<dbReference type="PATRIC" id="fig|1357399.3.peg.269"/>
<comment type="caution">
    <text evidence="1">The sequence shown here is derived from an EMBL/GenBank/DDBJ whole genome shotgun (WGS) entry which is preliminary data.</text>
</comment>
<name>V8CJ03_9HELI</name>
<keyword evidence="2" id="KW-1185">Reference proteome</keyword>
<organism evidence="1 2">
    <name type="scientific">Helicobacter canis NCTC 12740</name>
    <dbReference type="NCBI Taxonomy" id="1357399"/>
    <lineage>
        <taxon>Bacteria</taxon>
        <taxon>Pseudomonadati</taxon>
        <taxon>Campylobacterota</taxon>
        <taxon>Epsilonproteobacteria</taxon>
        <taxon>Campylobacterales</taxon>
        <taxon>Helicobacteraceae</taxon>
        <taxon>Helicobacter</taxon>
    </lineage>
</organism>
<protein>
    <submittedName>
        <fullName evidence="1">Uncharacterized protein</fullName>
    </submittedName>
</protein>
<reference evidence="1 2" key="1">
    <citation type="submission" date="2013-10" db="EMBL/GenBank/DDBJ databases">
        <title>The Genome Sequence of Helicobacter canis NCTC 12740.</title>
        <authorList>
            <consortium name="The Broad Institute Genomics Platform"/>
            <person name="Earl A."/>
            <person name="Fox J.G."/>
            <person name="Shen Z."/>
            <person name="Young S.K."/>
            <person name="Zeng Q."/>
            <person name="Gargeya S."/>
            <person name="Fitzgerald M."/>
            <person name="Abouelleil A."/>
            <person name="Alvarado L."/>
            <person name="Chapman S.B."/>
            <person name="Gainer-Dewar J."/>
            <person name="Goldberg J."/>
            <person name="Griggs A."/>
            <person name="Gujja S."/>
            <person name="Hansen M."/>
            <person name="Howarth C."/>
            <person name="Imamovic A."/>
            <person name="Ireland A."/>
            <person name="Larimer J."/>
            <person name="McCowan C."/>
            <person name="Murphy C."/>
            <person name="Pearson M."/>
            <person name="Poon T.W."/>
            <person name="Priest M."/>
            <person name="Roberts A."/>
            <person name="Saif S."/>
            <person name="Shea T."/>
            <person name="Sykes S."/>
            <person name="Wortman J."/>
            <person name="Nusbaum C."/>
            <person name="Birren B."/>
        </authorList>
    </citation>
    <scope>NUCLEOTIDE SEQUENCE [LARGE SCALE GENOMIC DNA]</scope>
    <source>
        <strain evidence="1 2">NCTC 12740</strain>
    </source>
</reference>
<dbReference type="HOGENOM" id="CLU_2422891_0_0_7"/>
<proteinExistence type="predicted"/>
<dbReference type="STRING" id="1357399.HMPREF2087_00256"/>
<dbReference type="RefSeq" id="WP_023929165.1">
    <property type="nucleotide sequence ID" value="NZ_KI669458.1"/>
</dbReference>
<dbReference type="Proteomes" id="UP000018688">
    <property type="component" value="Unassembled WGS sequence"/>
</dbReference>
<sequence>MAMDWGSLGGSLGKAGVDLGLGITSLIMSNKHHKDNLALMQQNLDFQKTQHTEAVNRYNKTMDNQQQGVAALGASFGAALEREQELPTQRM</sequence>
<accession>V8CJ03</accession>
<gene>
    <name evidence="1" type="ORF">HMPREF2087_00256</name>
</gene>